<feature type="region of interest" description="Disordered" evidence="1">
    <location>
        <begin position="151"/>
        <end position="179"/>
    </location>
</feature>
<reference evidence="2 3" key="1">
    <citation type="submission" date="2019-11" db="EMBL/GenBank/DDBJ databases">
        <title>Pedobacter sp. HMF7056 Genome sequencing and assembly.</title>
        <authorList>
            <person name="Kang H."/>
            <person name="Kim H."/>
            <person name="Joh K."/>
        </authorList>
    </citation>
    <scope>NUCLEOTIDE SEQUENCE [LARGE SCALE GENOMIC DNA]</scope>
    <source>
        <strain evidence="2 3">HMF7056</strain>
    </source>
</reference>
<dbReference type="InterPro" id="IPR003772">
    <property type="entry name" value="YceD"/>
</dbReference>
<evidence type="ECO:0000313" key="3">
    <source>
        <dbReference type="Proteomes" id="UP000451233"/>
    </source>
</evidence>
<dbReference type="AlphaFoldDB" id="A0A7K1Y151"/>
<comment type="caution">
    <text evidence="2">The sequence shown here is derived from an EMBL/GenBank/DDBJ whole genome shotgun (WGS) entry which is preliminary data.</text>
</comment>
<protein>
    <submittedName>
        <fullName evidence="2">DUF177 domain-containing protein</fullName>
    </submittedName>
</protein>
<gene>
    <name evidence="2" type="ORF">GS398_16860</name>
</gene>
<name>A0A7K1Y151_9SPHI</name>
<organism evidence="2 3">
    <name type="scientific">Hufsiella ginkgonis</name>
    <dbReference type="NCBI Taxonomy" id="2695274"/>
    <lineage>
        <taxon>Bacteria</taxon>
        <taxon>Pseudomonadati</taxon>
        <taxon>Bacteroidota</taxon>
        <taxon>Sphingobacteriia</taxon>
        <taxon>Sphingobacteriales</taxon>
        <taxon>Sphingobacteriaceae</taxon>
        <taxon>Hufsiella</taxon>
    </lineage>
</organism>
<keyword evidence="3" id="KW-1185">Reference proteome</keyword>
<dbReference type="Pfam" id="PF02620">
    <property type="entry name" value="YceD"/>
    <property type="match status" value="1"/>
</dbReference>
<dbReference type="EMBL" id="WVHS01000004">
    <property type="protein sequence ID" value="MXV16974.1"/>
    <property type="molecule type" value="Genomic_DNA"/>
</dbReference>
<proteinExistence type="predicted"/>
<evidence type="ECO:0000256" key="1">
    <source>
        <dbReference type="SAM" id="MobiDB-lite"/>
    </source>
</evidence>
<accession>A0A7K1Y151</accession>
<evidence type="ECO:0000313" key="2">
    <source>
        <dbReference type="EMBL" id="MXV16974.1"/>
    </source>
</evidence>
<feature type="compositionally biased region" description="Basic and acidic residues" evidence="1">
    <location>
        <begin position="166"/>
        <end position="179"/>
    </location>
</feature>
<sequence length="179" mass="20768">MKSLQQYRIPFTGLKIGKHQFGYELDERFFAEFEYSLVKNGKLTVLLEMEKQETMLILSFTIKGIIFLSCDVCLADYPYPVEIAERQIAKFGSSEEDDMDEIIILGRNDHEIDISTLLYEYVNVAVPYINRCADEGNTEWCDKEMISRLESLAPKEESDETTENTADPRWEALKKIKNN</sequence>
<dbReference type="Proteomes" id="UP000451233">
    <property type="component" value="Unassembled WGS sequence"/>
</dbReference>